<organism evidence="2 3">
    <name type="scientific">Novosphingobium cyanobacteriorum</name>
    <dbReference type="NCBI Taxonomy" id="3024215"/>
    <lineage>
        <taxon>Bacteria</taxon>
        <taxon>Pseudomonadati</taxon>
        <taxon>Pseudomonadota</taxon>
        <taxon>Alphaproteobacteria</taxon>
        <taxon>Sphingomonadales</taxon>
        <taxon>Sphingomonadaceae</taxon>
        <taxon>Novosphingobium</taxon>
    </lineage>
</organism>
<dbReference type="InterPro" id="IPR013100">
    <property type="entry name" value="LEH"/>
</dbReference>
<sequence>MSWDVSPGKHFTDEVKIRIMQDPIEVVTAFLATWDSPEGWERGVTTFFADDAVYENIGMSKSVGLEAILDFVRHYSTMTGGGWIVVRTHAIASFGNTVLTERVDDMVDGRGDVLITTPVMGAFDLRDGKIIAWRDYFDTSAINPPYDGPGALIRLPS</sequence>
<feature type="domain" description="Limonene-1,2-epoxide hydrolase" evidence="1">
    <location>
        <begin position="22"/>
        <end position="141"/>
    </location>
</feature>
<keyword evidence="2" id="KW-0378">Hydrolase</keyword>
<proteinExistence type="predicted"/>
<evidence type="ECO:0000259" key="1">
    <source>
        <dbReference type="Pfam" id="PF07858"/>
    </source>
</evidence>
<dbReference type="Gene3D" id="3.10.450.50">
    <property type="match status" value="1"/>
</dbReference>
<reference evidence="2 3" key="1">
    <citation type="submission" date="2023-03" db="EMBL/GenBank/DDBJ databases">
        <title>Novosphingobium cyanobacteriorum sp. nov., isolated from a eutrophic reservoir during the Microcystis bloom period.</title>
        <authorList>
            <person name="Kang M."/>
            <person name="Le V."/>
            <person name="Ko S.-R."/>
            <person name="Lee S.-A."/>
            <person name="Ahn C.-Y."/>
        </authorList>
    </citation>
    <scope>NUCLEOTIDE SEQUENCE [LARGE SCALE GENOMIC DNA]</scope>
    <source>
        <strain evidence="2 3">HBC54</strain>
    </source>
</reference>
<accession>A0ABT6CL01</accession>
<dbReference type="SUPFAM" id="SSF54427">
    <property type="entry name" value="NTF2-like"/>
    <property type="match status" value="1"/>
</dbReference>
<dbReference type="Proteomes" id="UP001222770">
    <property type="component" value="Unassembled WGS sequence"/>
</dbReference>
<dbReference type="Pfam" id="PF07858">
    <property type="entry name" value="LEH"/>
    <property type="match status" value="1"/>
</dbReference>
<comment type="caution">
    <text evidence="2">The sequence shown here is derived from an EMBL/GenBank/DDBJ whole genome shotgun (WGS) entry which is preliminary data.</text>
</comment>
<dbReference type="GO" id="GO:0016787">
    <property type="term" value="F:hydrolase activity"/>
    <property type="evidence" value="ECO:0007669"/>
    <property type="project" value="UniProtKB-KW"/>
</dbReference>
<gene>
    <name evidence="2" type="ORF">POM99_15410</name>
</gene>
<keyword evidence="3" id="KW-1185">Reference proteome</keyword>
<dbReference type="InterPro" id="IPR032710">
    <property type="entry name" value="NTF2-like_dom_sf"/>
</dbReference>
<dbReference type="EMBL" id="JAROCY010000015">
    <property type="protein sequence ID" value="MDF8334595.1"/>
    <property type="molecule type" value="Genomic_DNA"/>
</dbReference>
<evidence type="ECO:0000313" key="2">
    <source>
        <dbReference type="EMBL" id="MDF8334595.1"/>
    </source>
</evidence>
<protein>
    <submittedName>
        <fullName evidence="2">Limonene-1,2-epoxide hydrolase family protein</fullName>
    </submittedName>
</protein>
<dbReference type="RefSeq" id="WP_277279370.1">
    <property type="nucleotide sequence ID" value="NZ_JAROCY010000015.1"/>
</dbReference>
<name>A0ABT6CL01_9SPHN</name>
<evidence type="ECO:0000313" key="3">
    <source>
        <dbReference type="Proteomes" id="UP001222770"/>
    </source>
</evidence>